<keyword evidence="2" id="KW-0064">Aspartyl protease</keyword>
<dbReference type="InterPro" id="IPR034164">
    <property type="entry name" value="Pepsin-like_dom"/>
</dbReference>
<dbReference type="InterPro" id="IPR021109">
    <property type="entry name" value="Peptidase_aspartic_dom_sf"/>
</dbReference>
<comment type="caution">
    <text evidence="6">The sequence shown here is derived from an EMBL/GenBank/DDBJ whole genome shotgun (WGS) entry which is preliminary data.</text>
</comment>
<dbReference type="InterPro" id="IPR001969">
    <property type="entry name" value="Aspartic_peptidase_AS"/>
</dbReference>
<protein>
    <submittedName>
        <fullName evidence="6">Aspartic peptidase domain-containing protein</fullName>
    </submittedName>
</protein>
<dbReference type="Pfam" id="PF00026">
    <property type="entry name" value="Asp"/>
    <property type="match status" value="2"/>
</dbReference>
<evidence type="ECO:0000256" key="2">
    <source>
        <dbReference type="ARBA" id="ARBA00022750"/>
    </source>
</evidence>
<dbReference type="CDD" id="cd05471">
    <property type="entry name" value="pepsin_like"/>
    <property type="match status" value="1"/>
</dbReference>
<feature type="domain" description="Peptidase A1" evidence="5">
    <location>
        <begin position="48"/>
        <end position="342"/>
    </location>
</feature>
<dbReference type="PANTHER" id="PTHR47966:SF51">
    <property type="entry name" value="BETA-SITE APP-CLEAVING ENZYME, ISOFORM A-RELATED"/>
    <property type="match status" value="1"/>
</dbReference>
<dbReference type="PROSITE" id="PS00141">
    <property type="entry name" value="ASP_PROTEASE"/>
    <property type="match status" value="1"/>
</dbReference>
<dbReference type="InterPro" id="IPR033121">
    <property type="entry name" value="PEPTIDASE_A1"/>
</dbReference>
<sequence length="500" mass="53094">MLRRIPLTLLSLTLLYLTPWSVSARPGRRPLSYVANGNNNLNNHDDRYTLNLTVAGTVINVILDTGSTDLWVSLSQGLSGQVNESGTSAELRYGDGSTFVNGSVELGLVEIAGHTIPQQAFINVLNSAGLETDLDHGVNGLVGLGFDEPVDDIPTALTKAGYNGTDVGKSDEKYAAVQDAPLLLQYPPNSGAWTVQTDDVAMNGVTIPWISFNETSPKARKTILLDTGKDDQLPCSSRARNSSIPNTKASEDNDVWVVPCRAAINFTTWFAAQEFPIHPLDLTDVSVLLGPDGKNYTVCVGTITNGGSILGPESGWDAIYGDSAMRNFYTVFSFGNDTTPPHVQLLSNTDAIEAAQDFATVRAALLASYPAELSPQDAINLFDGPFPTTGSGGTATTPQTTTIPTTSPSEVAGFIAAEGDLASSGNSDSATAKYGPIILGLLGANLLLLLFLTFLGVLNYLRSGRESKGRAVNPVYFPVKFKDTEGTSGPDAPSFERYND</sequence>
<evidence type="ECO:0000256" key="4">
    <source>
        <dbReference type="SAM" id="SignalP"/>
    </source>
</evidence>
<dbReference type="PROSITE" id="PS51767">
    <property type="entry name" value="PEPTIDASE_A1"/>
    <property type="match status" value="1"/>
</dbReference>
<keyword evidence="3" id="KW-1133">Transmembrane helix</keyword>
<organism evidence="6 7">
    <name type="scientific">Roridomyces roridus</name>
    <dbReference type="NCBI Taxonomy" id="1738132"/>
    <lineage>
        <taxon>Eukaryota</taxon>
        <taxon>Fungi</taxon>
        <taxon>Dikarya</taxon>
        <taxon>Basidiomycota</taxon>
        <taxon>Agaricomycotina</taxon>
        <taxon>Agaricomycetes</taxon>
        <taxon>Agaricomycetidae</taxon>
        <taxon>Agaricales</taxon>
        <taxon>Marasmiineae</taxon>
        <taxon>Mycenaceae</taxon>
        <taxon>Roridomyces</taxon>
    </lineage>
</organism>
<evidence type="ECO:0000256" key="1">
    <source>
        <dbReference type="ARBA" id="ARBA00007447"/>
    </source>
</evidence>
<proteinExistence type="inferred from homology"/>
<gene>
    <name evidence="6" type="ORF">FB45DRAFT_1114027</name>
</gene>
<dbReference type="GO" id="GO:0006508">
    <property type="term" value="P:proteolysis"/>
    <property type="evidence" value="ECO:0007669"/>
    <property type="project" value="InterPro"/>
</dbReference>
<feature type="transmembrane region" description="Helical" evidence="3">
    <location>
        <begin position="437"/>
        <end position="461"/>
    </location>
</feature>
<keyword evidence="2" id="KW-0645">Protease</keyword>
<name>A0AAD7FUE7_9AGAR</name>
<dbReference type="EMBL" id="JARKIF010000003">
    <property type="protein sequence ID" value="KAJ7643772.1"/>
    <property type="molecule type" value="Genomic_DNA"/>
</dbReference>
<dbReference type="InterPro" id="IPR001461">
    <property type="entry name" value="Aspartic_peptidase_A1"/>
</dbReference>
<feature type="signal peptide" evidence="4">
    <location>
        <begin position="1"/>
        <end position="24"/>
    </location>
</feature>
<dbReference type="PANTHER" id="PTHR47966">
    <property type="entry name" value="BETA-SITE APP-CLEAVING ENZYME, ISOFORM A-RELATED"/>
    <property type="match status" value="1"/>
</dbReference>
<dbReference type="GO" id="GO:0004190">
    <property type="term" value="F:aspartic-type endopeptidase activity"/>
    <property type="evidence" value="ECO:0007669"/>
    <property type="project" value="UniProtKB-KW"/>
</dbReference>
<keyword evidence="4" id="KW-0732">Signal</keyword>
<keyword evidence="3" id="KW-0812">Transmembrane</keyword>
<keyword evidence="3" id="KW-0472">Membrane</keyword>
<comment type="similarity">
    <text evidence="1">Belongs to the peptidase A1 family.</text>
</comment>
<keyword evidence="7" id="KW-1185">Reference proteome</keyword>
<accession>A0AAD7FUE7</accession>
<keyword evidence="2" id="KW-0378">Hydrolase</keyword>
<evidence type="ECO:0000313" key="6">
    <source>
        <dbReference type="EMBL" id="KAJ7643772.1"/>
    </source>
</evidence>
<reference evidence="6" key="1">
    <citation type="submission" date="2023-03" db="EMBL/GenBank/DDBJ databases">
        <title>Massive genome expansion in bonnet fungi (Mycena s.s.) driven by repeated elements and novel gene families across ecological guilds.</title>
        <authorList>
            <consortium name="Lawrence Berkeley National Laboratory"/>
            <person name="Harder C.B."/>
            <person name="Miyauchi S."/>
            <person name="Viragh M."/>
            <person name="Kuo A."/>
            <person name="Thoen E."/>
            <person name="Andreopoulos B."/>
            <person name="Lu D."/>
            <person name="Skrede I."/>
            <person name="Drula E."/>
            <person name="Henrissat B."/>
            <person name="Morin E."/>
            <person name="Kohler A."/>
            <person name="Barry K."/>
            <person name="LaButti K."/>
            <person name="Morin E."/>
            <person name="Salamov A."/>
            <person name="Lipzen A."/>
            <person name="Mereny Z."/>
            <person name="Hegedus B."/>
            <person name="Baldrian P."/>
            <person name="Stursova M."/>
            <person name="Weitz H."/>
            <person name="Taylor A."/>
            <person name="Grigoriev I.V."/>
            <person name="Nagy L.G."/>
            <person name="Martin F."/>
            <person name="Kauserud H."/>
        </authorList>
    </citation>
    <scope>NUCLEOTIDE SEQUENCE</scope>
    <source>
        <strain evidence="6">9284</strain>
    </source>
</reference>
<evidence type="ECO:0000313" key="7">
    <source>
        <dbReference type="Proteomes" id="UP001221142"/>
    </source>
</evidence>
<dbReference type="Proteomes" id="UP001221142">
    <property type="component" value="Unassembled WGS sequence"/>
</dbReference>
<evidence type="ECO:0000256" key="3">
    <source>
        <dbReference type="SAM" id="Phobius"/>
    </source>
</evidence>
<dbReference type="SUPFAM" id="SSF50630">
    <property type="entry name" value="Acid proteases"/>
    <property type="match status" value="1"/>
</dbReference>
<dbReference type="AlphaFoldDB" id="A0AAD7FUE7"/>
<evidence type="ECO:0000259" key="5">
    <source>
        <dbReference type="PROSITE" id="PS51767"/>
    </source>
</evidence>
<feature type="chain" id="PRO_5042190178" evidence="4">
    <location>
        <begin position="25"/>
        <end position="500"/>
    </location>
</feature>
<dbReference type="Gene3D" id="2.40.70.10">
    <property type="entry name" value="Acid Proteases"/>
    <property type="match status" value="2"/>
</dbReference>